<evidence type="ECO:0000313" key="10">
    <source>
        <dbReference type="EMBL" id="KAF4651376.1"/>
    </source>
</evidence>
<evidence type="ECO:0000256" key="1">
    <source>
        <dbReference type="ARBA" id="ARBA00004123"/>
    </source>
</evidence>
<protein>
    <recommendedName>
        <fullName evidence="12">Histone acetyltransferase kat2b</fullName>
    </recommendedName>
</protein>
<sequence length="528" mass="59253">MGPRRAAAEALLADRDQTRNGGGEAVSIISSTEESQELDALLQLSEDDGSVDEGQDFLFKRKGRAVERSKWVIGSTKPCWLHLFRRSGSRKKERESEGKDSTGFAARNSGVDYLRASSLVISALAWEAPRKCRLSLLAVLAVAAEEDSGDITFECITNDVPVVNPSEERIERLKKLVACKNLFARQLPKMPKEYIAKLVFDRRHTTYTMWKGASLIGAVCFRCYFKYGLLEIAFLAVTSDEQVKGYGTRLMNRLKEFIKQCNPHIETASPEFRPITHFITYADNAAVGYFAKQGFTKHVKIPKYVWSGMIKSYEGAHMMSVELALDVNYLGVADMLSDTRRKVWREALEERPPVEMPALSESAGRIPDPLPLAQVPGIGHSNFVAHQSTPVKSAGESLSADGDVSSSSTESLQSRLLSLTDACFQHKSSWPFRMPVAVKDAPDYYMIIKHASDLSTIKKKLQGHQITSIREYRREMMWIFDNCRFYNGDDGNIYVKCARELEKFAFTRLKQIEADFGGDDDEIMDDGS</sequence>
<keyword evidence="4" id="KW-0010">Activator</keyword>
<accession>A0A7J6KY69</accession>
<keyword evidence="3 6" id="KW-0103">Bromodomain</keyword>
<keyword evidence="5" id="KW-0539">Nucleus</keyword>
<feature type="non-terminal residue" evidence="10">
    <location>
        <position position="528"/>
    </location>
</feature>
<organism evidence="10 11">
    <name type="scientific">Perkinsus olseni</name>
    <name type="common">Perkinsus atlanticus</name>
    <dbReference type="NCBI Taxonomy" id="32597"/>
    <lineage>
        <taxon>Eukaryota</taxon>
        <taxon>Sar</taxon>
        <taxon>Alveolata</taxon>
        <taxon>Perkinsozoa</taxon>
        <taxon>Perkinsea</taxon>
        <taxon>Perkinsida</taxon>
        <taxon>Perkinsidae</taxon>
        <taxon>Perkinsus</taxon>
    </lineage>
</organism>
<dbReference type="AlphaFoldDB" id="A0A7J6KY69"/>
<dbReference type="Pfam" id="PF00439">
    <property type="entry name" value="Bromodomain"/>
    <property type="match status" value="1"/>
</dbReference>
<feature type="compositionally biased region" description="Low complexity" evidence="7">
    <location>
        <begin position="1"/>
        <end position="11"/>
    </location>
</feature>
<name>A0A7J6KY69_PEROL</name>
<dbReference type="SUPFAM" id="SSF55729">
    <property type="entry name" value="Acyl-CoA N-acyltransferases (Nat)"/>
    <property type="match status" value="1"/>
</dbReference>
<evidence type="ECO:0000313" key="11">
    <source>
        <dbReference type="Proteomes" id="UP000570595"/>
    </source>
</evidence>
<dbReference type="InterPro" id="IPR000182">
    <property type="entry name" value="GNAT_dom"/>
</dbReference>
<dbReference type="GO" id="GO:0000123">
    <property type="term" value="C:histone acetyltransferase complex"/>
    <property type="evidence" value="ECO:0007669"/>
    <property type="project" value="TreeGrafter"/>
</dbReference>
<evidence type="ECO:0000256" key="3">
    <source>
        <dbReference type="ARBA" id="ARBA00023117"/>
    </source>
</evidence>
<dbReference type="PROSITE" id="PS50014">
    <property type="entry name" value="BROMODOMAIN_2"/>
    <property type="match status" value="1"/>
</dbReference>
<reference evidence="10 11" key="1">
    <citation type="submission" date="2020-04" db="EMBL/GenBank/DDBJ databases">
        <title>Perkinsus olseni comparative genomics.</title>
        <authorList>
            <person name="Bogema D.R."/>
        </authorList>
    </citation>
    <scope>NUCLEOTIDE SEQUENCE [LARGE SCALE GENOMIC DNA]</scope>
    <source>
        <strain evidence="10">ATCC PRA-179</strain>
    </source>
</reference>
<dbReference type="Pfam" id="PF00583">
    <property type="entry name" value="Acetyltransf_1"/>
    <property type="match status" value="1"/>
</dbReference>
<dbReference type="PROSITE" id="PS51186">
    <property type="entry name" value="GNAT"/>
    <property type="match status" value="1"/>
</dbReference>
<feature type="domain" description="Bromo" evidence="8">
    <location>
        <begin position="424"/>
        <end position="494"/>
    </location>
</feature>
<feature type="domain" description="N-acetyltransferase" evidence="9">
    <location>
        <begin position="166"/>
        <end position="314"/>
    </location>
</feature>
<evidence type="ECO:0000259" key="8">
    <source>
        <dbReference type="PROSITE" id="PS50014"/>
    </source>
</evidence>
<dbReference type="InterPro" id="IPR036427">
    <property type="entry name" value="Bromodomain-like_sf"/>
</dbReference>
<evidence type="ECO:0000256" key="6">
    <source>
        <dbReference type="PROSITE-ProRule" id="PRU00035"/>
    </source>
</evidence>
<dbReference type="InterPro" id="IPR037800">
    <property type="entry name" value="GCN5"/>
</dbReference>
<evidence type="ECO:0000256" key="7">
    <source>
        <dbReference type="SAM" id="MobiDB-lite"/>
    </source>
</evidence>
<dbReference type="GO" id="GO:0010484">
    <property type="term" value="F:histone H3 acetyltransferase activity"/>
    <property type="evidence" value="ECO:0007669"/>
    <property type="project" value="TreeGrafter"/>
</dbReference>
<evidence type="ECO:0008006" key="12">
    <source>
        <dbReference type="Google" id="ProtNLM"/>
    </source>
</evidence>
<dbReference type="OrthoDB" id="1937912at2759"/>
<feature type="region of interest" description="Disordered" evidence="7">
    <location>
        <begin position="1"/>
        <end position="23"/>
    </location>
</feature>
<gene>
    <name evidence="10" type="ORF">FOZ61_010525</name>
</gene>
<comment type="caution">
    <text evidence="10">The sequence shown here is derived from an EMBL/GenBank/DDBJ whole genome shotgun (WGS) entry which is preliminary data.</text>
</comment>
<dbReference type="Gene3D" id="1.20.920.10">
    <property type="entry name" value="Bromodomain-like"/>
    <property type="match status" value="1"/>
</dbReference>
<dbReference type="PANTHER" id="PTHR45750">
    <property type="entry name" value="GH11602P"/>
    <property type="match status" value="1"/>
</dbReference>
<evidence type="ECO:0000256" key="5">
    <source>
        <dbReference type="ARBA" id="ARBA00023242"/>
    </source>
</evidence>
<dbReference type="CDD" id="cd04301">
    <property type="entry name" value="NAT_SF"/>
    <property type="match status" value="1"/>
</dbReference>
<dbReference type="SMART" id="SM00297">
    <property type="entry name" value="BROMO"/>
    <property type="match status" value="1"/>
</dbReference>
<proteinExistence type="inferred from homology"/>
<dbReference type="Gene3D" id="3.40.630.30">
    <property type="match status" value="1"/>
</dbReference>
<dbReference type="EMBL" id="JABAHT010000864">
    <property type="protein sequence ID" value="KAF4651376.1"/>
    <property type="molecule type" value="Genomic_DNA"/>
</dbReference>
<dbReference type="PANTHER" id="PTHR45750:SF3">
    <property type="entry name" value="HISTONE ACETYLTRANSFERASE"/>
    <property type="match status" value="1"/>
</dbReference>
<dbReference type="GO" id="GO:0005634">
    <property type="term" value="C:nucleus"/>
    <property type="evidence" value="ECO:0007669"/>
    <property type="project" value="UniProtKB-SubCell"/>
</dbReference>
<evidence type="ECO:0000256" key="4">
    <source>
        <dbReference type="ARBA" id="ARBA00023159"/>
    </source>
</evidence>
<comment type="similarity">
    <text evidence="2">Belongs to the acetyltransferase family. GCN5 subfamily.</text>
</comment>
<evidence type="ECO:0000256" key="2">
    <source>
        <dbReference type="ARBA" id="ARBA00008607"/>
    </source>
</evidence>
<dbReference type="SUPFAM" id="SSF47370">
    <property type="entry name" value="Bromodomain"/>
    <property type="match status" value="1"/>
</dbReference>
<dbReference type="Proteomes" id="UP000570595">
    <property type="component" value="Unassembled WGS sequence"/>
</dbReference>
<evidence type="ECO:0000259" key="9">
    <source>
        <dbReference type="PROSITE" id="PS51186"/>
    </source>
</evidence>
<dbReference type="GO" id="GO:0045944">
    <property type="term" value="P:positive regulation of transcription by RNA polymerase II"/>
    <property type="evidence" value="ECO:0007669"/>
    <property type="project" value="TreeGrafter"/>
</dbReference>
<dbReference type="PRINTS" id="PR00503">
    <property type="entry name" value="BROMODOMAIN"/>
</dbReference>
<comment type="subcellular location">
    <subcellularLocation>
        <location evidence="1">Nucleus</location>
    </subcellularLocation>
</comment>
<dbReference type="InterPro" id="IPR016181">
    <property type="entry name" value="Acyl_CoA_acyltransferase"/>
</dbReference>
<dbReference type="InterPro" id="IPR001487">
    <property type="entry name" value="Bromodomain"/>
</dbReference>